<evidence type="ECO:0000313" key="1">
    <source>
        <dbReference type="EMBL" id="GAP38298.1"/>
    </source>
</evidence>
<protein>
    <recommendedName>
        <fullName evidence="3">YCII-related domain-containing protein</fullName>
    </recommendedName>
</protein>
<dbReference type="Proteomes" id="UP000037660">
    <property type="component" value="Unassembled WGS sequence"/>
</dbReference>
<evidence type="ECO:0000313" key="2">
    <source>
        <dbReference type="Proteomes" id="UP000037660"/>
    </source>
</evidence>
<reference evidence="2" key="1">
    <citation type="submission" date="2015-07" db="EMBL/GenBank/DDBJ databases">
        <title>Discovery of a poly(ethylene terephthalate assimilation.</title>
        <authorList>
            <person name="Yoshida S."/>
            <person name="Hiraga K."/>
            <person name="Takehana T."/>
            <person name="Taniguchi I."/>
            <person name="Yamaji H."/>
            <person name="Maeda Y."/>
            <person name="Toyohara K."/>
            <person name="Miyamoto K."/>
            <person name="Kimura Y."/>
            <person name="Oda K."/>
        </authorList>
    </citation>
    <scope>NUCLEOTIDE SEQUENCE [LARGE SCALE GENOMIC DNA]</scope>
    <source>
        <strain evidence="2">NBRC 110686 / TISTR 2288 / 201-F6</strain>
    </source>
</reference>
<dbReference type="Gene3D" id="3.30.70.1060">
    <property type="entry name" value="Dimeric alpha+beta barrel"/>
    <property type="match status" value="1"/>
</dbReference>
<evidence type="ECO:0008006" key="3">
    <source>
        <dbReference type="Google" id="ProtNLM"/>
    </source>
</evidence>
<dbReference type="SUPFAM" id="SSF54909">
    <property type="entry name" value="Dimeric alpha+beta barrel"/>
    <property type="match status" value="1"/>
</dbReference>
<proteinExistence type="predicted"/>
<dbReference type="AlphaFoldDB" id="A0A0K8P6I9"/>
<comment type="caution">
    <text evidence="1">The sequence shown here is derived from an EMBL/GenBank/DDBJ whole genome shotgun (WGS) entry which is preliminary data.</text>
</comment>
<keyword evidence="2" id="KW-1185">Reference proteome</keyword>
<sequence length="123" mass="13023">MRYLLLLRAPEPPPPAQWLAWQAELERGGVLLDAQRLLPAAPGCCLRREAGGEALRTAPPPADAASLCGYLLIEARSAEEARAWACRLPWSRASDAGGAPDGAFTLELRPLAEAPPAPAGPLH</sequence>
<dbReference type="RefSeq" id="WP_054022164.1">
    <property type="nucleotide sequence ID" value="NZ_BBYR01000071.1"/>
</dbReference>
<dbReference type="InterPro" id="IPR011008">
    <property type="entry name" value="Dimeric_a/b-barrel"/>
</dbReference>
<dbReference type="EMBL" id="BBYR01000071">
    <property type="protein sequence ID" value="GAP38298.1"/>
    <property type="molecule type" value="Genomic_DNA"/>
</dbReference>
<organism evidence="1 2">
    <name type="scientific">Piscinibacter sakaiensis</name>
    <name type="common">Ideonella sakaiensis</name>
    <dbReference type="NCBI Taxonomy" id="1547922"/>
    <lineage>
        <taxon>Bacteria</taxon>
        <taxon>Pseudomonadati</taxon>
        <taxon>Pseudomonadota</taxon>
        <taxon>Betaproteobacteria</taxon>
        <taxon>Burkholderiales</taxon>
        <taxon>Sphaerotilaceae</taxon>
        <taxon>Piscinibacter</taxon>
    </lineage>
</organism>
<dbReference type="STRING" id="1547922.ISF6_4756"/>
<reference evidence="1 2" key="2">
    <citation type="journal article" date="2016" name="Science">
        <title>A bacterium that degrades and assimilates poly(ethylene terephthalate).</title>
        <authorList>
            <person name="Yoshida S."/>
            <person name="Hiraga K."/>
            <person name="Takehana T."/>
            <person name="Taniguchi I."/>
            <person name="Yamaji H."/>
            <person name="Maeda Y."/>
            <person name="Toyohara K."/>
            <person name="Miyamoto K."/>
            <person name="Kimura Y."/>
            <person name="Oda K."/>
        </authorList>
    </citation>
    <scope>NUCLEOTIDE SEQUENCE [LARGE SCALE GENOMIC DNA]</scope>
    <source>
        <strain evidence="2">NBRC 110686 / TISTR 2288 / 201-F6</strain>
    </source>
</reference>
<accession>A0A0K8P6I9</accession>
<gene>
    <name evidence="1" type="ORF">ISF6_4756</name>
</gene>
<name>A0A0K8P6I9_PISS1</name>